<protein>
    <recommendedName>
        <fullName evidence="8">ABC transmembrane type-1 domain-containing protein</fullName>
    </recommendedName>
</protein>
<feature type="transmembrane region" description="Helical" evidence="7">
    <location>
        <begin position="99"/>
        <end position="121"/>
    </location>
</feature>
<comment type="caution">
    <text evidence="9">The sequence shown here is derived from an EMBL/GenBank/DDBJ whole genome shotgun (WGS) entry which is preliminary data.</text>
</comment>
<dbReference type="InterPro" id="IPR000515">
    <property type="entry name" value="MetI-like"/>
</dbReference>
<dbReference type="SUPFAM" id="SSF161098">
    <property type="entry name" value="MetI-like"/>
    <property type="match status" value="1"/>
</dbReference>
<evidence type="ECO:0000256" key="2">
    <source>
        <dbReference type="ARBA" id="ARBA00022448"/>
    </source>
</evidence>
<dbReference type="AlphaFoldDB" id="G5HSN7"/>
<dbReference type="PROSITE" id="PS50928">
    <property type="entry name" value="ABC_TM1"/>
    <property type="match status" value="1"/>
</dbReference>
<evidence type="ECO:0000256" key="4">
    <source>
        <dbReference type="ARBA" id="ARBA00022692"/>
    </source>
</evidence>
<accession>G5HSN7</accession>
<dbReference type="PANTHER" id="PTHR43163">
    <property type="entry name" value="DIPEPTIDE TRANSPORT SYSTEM PERMEASE PROTEIN DPPB-RELATED"/>
    <property type="match status" value="1"/>
</dbReference>
<feature type="transmembrane region" description="Helical" evidence="7">
    <location>
        <begin position="236"/>
        <end position="262"/>
    </location>
</feature>
<dbReference type="HOGENOM" id="CLU_036879_0_1_9"/>
<dbReference type="eggNOG" id="COG0601">
    <property type="taxonomic scope" value="Bacteria"/>
</dbReference>
<dbReference type="GO" id="GO:0005886">
    <property type="term" value="C:plasma membrane"/>
    <property type="evidence" value="ECO:0007669"/>
    <property type="project" value="UniProtKB-SubCell"/>
</dbReference>
<feature type="transmembrane region" description="Helical" evidence="7">
    <location>
        <begin position="133"/>
        <end position="157"/>
    </location>
</feature>
<keyword evidence="4 7" id="KW-0812">Transmembrane</keyword>
<comment type="similarity">
    <text evidence="7">Belongs to the binding-protein-dependent transport system permease family.</text>
</comment>
<proteinExistence type="inferred from homology"/>
<reference evidence="9 10" key="1">
    <citation type="submission" date="2011-08" db="EMBL/GenBank/DDBJ databases">
        <title>The Genome Sequence of Clostridium citroniae WAL-17108.</title>
        <authorList>
            <consortium name="The Broad Institute Genome Sequencing Platform"/>
            <person name="Earl A."/>
            <person name="Ward D."/>
            <person name="Feldgarden M."/>
            <person name="Gevers D."/>
            <person name="Finegold S.M."/>
            <person name="Summanen P.H."/>
            <person name="Molitoris D.R."/>
            <person name="Vaisanen M.L."/>
            <person name="Daigneault M."/>
            <person name="Allen-Vercoe E."/>
            <person name="Young S.K."/>
            <person name="Zeng Q."/>
            <person name="Gargeya S."/>
            <person name="Fitzgerald M."/>
            <person name="Haas B."/>
            <person name="Abouelleil A."/>
            <person name="Alvarado L."/>
            <person name="Arachchi H.M."/>
            <person name="Berlin A."/>
            <person name="Brown A."/>
            <person name="Chapman S.B."/>
            <person name="Chen Z."/>
            <person name="Dunbar C."/>
            <person name="Freedman E."/>
            <person name="Gearin G."/>
            <person name="Gellesch M."/>
            <person name="Goldberg J."/>
            <person name="Griggs A."/>
            <person name="Gujja S."/>
            <person name="Heiman D."/>
            <person name="Howarth C."/>
            <person name="Larson L."/>
            <person name="Lui A."/>
            <person name="MacDonald P.J.P."/>
            <person name="Montmayeur A."/>
            <person name="Murphy C."/>
            <person name="Neiman D."/>
            <person name="Pearson M."/>
            <person name="Priest M."/>
            <person name="Roberts A."/>
            <person name="Saif S."/>
            <person name="Shea T."/>
            <person name="Shenoy N."/>
            <person name="Sisk P."/>
            <person name="Stolte C."/>
            <person name="Sykes S."/>
            <person name="Wortman J."/>
            <person name="Nusbaum C."/>
            <person name="Birren B."/>
        </authorList>
    </citation>
    <scope>NUCLEOTIDE SEQUENCE [LARGE SCALE GENOMIC DNA]</scope>
    <source>
        <strain evidence="9 10">WAL-17108</strain>
    </source>
</reference>
<feature type="transmembrane region" description="Helical" evidence="7">
    <location>
        <begin position="282"/>
        <end position="308"/>
    </location>
</feature>
<feature type="transmembrane region" description="Helical" evidence="7">
    <location>
        <begin position="12"/>
        <end position="30"/>
    </location>
</feature>
<dbReference type="Proteomes" id="UP000003763">
    <property type="component" value="Unassembled WGS sequence"/>
</dbReference>
<evidence type="ECO:0000313" key="10">
    <source>
        <dbReference type="Proteomes" id="UP000003763"/>
    </source>
</evidence>
<dbReference type="Pfam" id="PF19300">
    <property type="entry name" value="BPD_transp_1_N"/>
    <property type="match status" value="1"/>
</dbReference>
<evidence type="ECO:0000256" key="7">
    <source>
        <dbReference type="RuleBase" id="RU363032"/>
    </source>
</evidence>
<feature type="domain" description="ABC transmembrane type-1" evidence="8">
    <location>
        <begin position="95"/>
        <end position="305"/>
    </location>
</feature>
<dbReference type="CDD" id="cd06261">
    <property type="entry name" value="TM_PBP2"/>
    <property type="match status" value="1"/>
</dbReference>
<evidence type="ECO:0000259" key="8">
    <source>
        <dbReference type="PROSITE" id="PS50928"/>
    </source>
</evidence>
<keyword evidence="5 7" id="KW-1133">Transmembrane helix</keyword>
<dbReference type="GO" id="GO:0071916">
    <property type="term" value="F:dipeptide transmembrane transporter activity"/>
    <property type="evidence" value="ECO:0007669"/>
    <property type="project" value="TreeGrafter"/>
</dbReference>
<sequence length="316" mass="34454">MLKYIVKKAVSVLTVLFIVSFVTFFIIHLTPGDPARIMLGADAPQEAVEALREQMGLNRTLPVQYLEWLNDVLHGDLGTSIFMEGSMSYIIGLRMKPTIVLTLCALGIAVIIAIPTGIMAARGRGRAVDQGMMMVSMIGVSIPGFLLGLLLVLLFAVKLGLLPASGYKELKDAGLVTYVKYLILPSISLGMMHAALLSRMTRSAVLEVLNKDYIKMAKAKGVHSFSLMFRHALRNALLPIITVIAQSFVSLIAGALVTETIFNIPGIGKLIIDSIGRRDYEVVQAMVLLVAVINVLIMFALDLIYGVIDPRIRTEK</sequence>
<keyword evidence="3" id="KW-1003">Cell membrane</keyword>
<keyword evidence="6 7" id="KW-0472">Membrane</keyword>
<dbReference type="RefSeq" id="WP_007870422.1">
    <property type="nucleotide sequence ID" value="NZ_JH376432.1"/>
</dbReference>
<comment type="subcellular location">
    <subcellularLocation>
        <location evidence="1 7">Cell membrane</location>
        <topology evidence="1 7">Multi-pass membrane protein</topology>
    </subcellularLocation>
</comment>
<evidence type="ECO:0000256" key="5">
    <source>
        <dbReference type="ARBA" id="ARBA00022989"/>
    </source>
</evidence>
<evidence type="ECO:0000256" key="1">
    <source>
        <dbReference type="ARBA" id="ARBA00004651"/>
    </source>
</evidence>
<gene>
    <name evidence="9" type="ORF">HMPREF9469_05599</name>
</gene>
<dbReference type="Pfam" id="PF00528">
    <property type="entry name" value="BPD_transp_1"/>
    <property type="match status" value="1"/>
</dbReference>
<feature type="transmembrane region" description="Helical" evidence="7">
    <location>
        <begin position="177"/>
        <end position="197"/>
    </location>
</feature>
<organism evidence="9 10">
    <name type="scientific">[Clostridium] citroniae WAL-17108</name>
    <dbReference type="NCBI Taxonomy" id="742733"/>
    <lineage>
        <taxon>Bacteria</taxon>
        <taxon>Bacillati</taxon>
        <taxon>Bacillota</taxon>
        <taxon>Clostridia</taxon>
        <taxon>Lachnospirales</taxon>
        <taxon>Lachnospiraceae</taxon>
        <taxon>Enterocloster</taxon>
    </lineage>
</organism>
<evidence type="ECO:0000313" key="9">
    <source>
        <dbReference type="EMBL" id="EHE95459.1"/>
    </source>
</evidence>
<dbReference type="PATRIC" id="fig|742733.3.peg.5747"/>
<dbReference type="PANTHER" id="PTHR43163:SF6">
    <property type="entry name" value="DIPEPTIDE TRANSPORT SYSTEM PERMEASE PROTEIN DPPB-RELATED"/>
    <property type="match status" value="1"/>
</dbReference>
<evidence type="ECO:0000256" key="3">
    <source>
        <dbReference type="ARBA" id="ARBA00022475"/>
    </source>
</evidence>
<dbReference type="InterPro" id="IPR045621">
    <property type="entry name" value="BPD_transp_1_N"/>
</dbReference>
<dbReference type="InterPro" id="IPR035906">
    <property type="entry name" value="MetI-like_sf"/>
</dbReference>
<dbReference type="Gene3D" id="1.10.3720.10">
    <property type="entry name" value="MetI-like"/>
    <property type="match status" value="1"/>
</dbReference>
<evidence type="ECO:0000256" key="6">
    <source>
        <dbReference type="ARBA" id="ARBA00023136"/>
    </source>
</evidence>
<name>G5HSN7_9FIRM</name>
<keyword evidence="2 7" id="KW-0813">Transport</keyword>
<dbReference type="EMBL" id="ADLJ01000052">
    <property type="protein sequence ID" value="EHE95459.1"/>
    <property type="molecule type" value="Genomic_DNA"/>
</dbReference>